<dbReference type="EMBL" id="PZQS01000002">
    <property type="protein sequence ID" value="PVD36925.1"/>
    <property type="molecule type" value="Genomic_DNA"/>
</dbReference>
<feature type="binding site" evidence="10">
    <location>
        <position position="382"/>
    </location>
    <ligand>
        <name>Ca(2+)</name>
        <dbReference type="ChEBI" id="CHEBI:29108"/>
        <label>5</label>
    </ligand>
</feature>
<dbReference type="GO" id="GO:0030574">
    <property type="term" value="P:collagen catabolic process"/>
    <property type="evidence" value="ECO:0007669"/>
    <property type="project" value="TreeGrafter"/>
</dbReference>
<dbReference type="InterPro" id="IPR033739">
    <property type="entry name" value="M10A_MMP"/>
</dbReference>
<dbReference type="InterPro" id="IPR006026">
    <property type="entry name" value="Peptidase_Metallo"/>
</dbReference>
<feature type="binding site" evidence="10">
    <location>
        <position position="179"/>
    </location>
    <ligand>
        <name>Ca(2+)</name>
        <dbReference type="ChEBI" id="CHEBI:29108"/>
        <label>3</label>
    </ligand>
</feature>
<feature type="binding site" evidence="10">
    <location>
        <position position="235"/>
    </location>
    <ligand>
        <name>Zn(2+)</name>
        <dbReference type="ChEBI" id="CHEBI:29105"/>
        <label>2</label>
        <note>catalytic</note>
    </ligand>
</feature>
<dbReference type="PRINTS" id="PR00138">
    <property type="entry name" value="MATRIXIN"/>
</dbReference>
<dbReference type="Pfam" id="PF00413">
    <property type="entry name" value="Peptidase_M10"/>
    <property type="match status" value="1"/>
</dbReference>
<evidence type="ECO:0000256" key="2">
    <source>
        <dbReference type="ARBA" id="ARBA00022670"/>
    </source>
</evidence>
<dbReference type="GO" id="GO:0005615">
    <property type="term" value="C:extracellular space"/>
    <property type="evidence" value="ECO:0007669"/>
    <property type="project" value="TreeGrafter"/>
</dbReference>
<comment type="similarity">
    <text evidence="1">Belongs to the peptidase M10A family.</text>
</comment>
<evidence type="ECO:0000256" key="9">
    <source>
        <dbReference type="PIRSR" id="PIRSR621190-1"/>
    </source>
</evidence>
<evidence type="ECO:0000256" key="12">
    <source>
        <dbReference type="PROSITE-ProRule" id="PRU01011"/>
    </source>
</evidence>
<dbReference type="SUPFAM" id="SSF55486">
    <property type="entry name" value="Metalloproteases ('zincins'), catalytic domain"/>
    <property type="match status" value="1"/>
</dbReference>
<dbReference type="InterPro" id="IPR002477">
    <property type="entry name" value="Peptidoglycan-bd-like"/>
</dbReference>
<gene>
    <name evidence="14" type="ORF">C0Q70_03918</name>
</gene>
<keyword evidence="10" id="KW-0106">Calcium</keyword>
<dbReference type="Pfam" id="PF01471">
    <property type="entry name" value="PG_binding_1"/>
    <property type="match status" value="1"/>
</dbReference>
<dbReference type="PANTHER" id="PTHR10201:SF331">
    <property type="entry name" value="MATRIX METALLOPROTEINASE-14-LIKE ISOFORM X1"/>
    <property type="match status" value="1"/>
</dbReference>
<feature type="repeat" description="Hemopexin" evidence="12">
    <location>
        <begin position="376"/>
        <end position="423"/>
    </location>
</feature>
<dbReference type="PROSITE" id="PS51642">
    <property type="entry name" value="HEMOPEXIN_2"/>
    <property type="match status" value="1"/>
</dbReference>
<organism evidence="14 15">
    <name type="scientific">Pomacea canaliculata</name>
    <name type="common">Golden apple snail</name>
    <dbReference type="NCBI Taxonomy" id="400727"/>
    <lineage>
        <taxon>Eukaryota</taxon>
        <taxon>Metazoa</taxon>
        <taxon>Spiralia</taxon>
        <taxon>Lophotrochozoa</taxon>
        <taxon>Mollusca</taxon>
        <taxon>Gastropoda</taxon>
        <taxon>Caenogastropoda</taxon>
        <taxon>Architaenioglossa</taxon>
        <taxon>Ampullarioidea</taxon>
        <taxon>Ampullariidae</taxon>
        <taxon>Pomacea</taxon>
    </lineage>
</organism>
<feature type="binding site" evidence="10">
    <location>
        <position position="161"/>
    </location>
    <ligand>
        <name>Ca(2+)</name>
        <dbReference type="ChEBI" id="CHEBI:29108"/>
        <label>2</label>
    </ligand>
</feature>
<feature type="binding site" evidence="10">
    <location>
        <position position="205"/>
    </location>
    <ligand>
        <name>Ca(2+)</name>
        <dbReference type="ChEBI" id="CHEBI:29108"/>
        <label>1</label>
    </ligand>
</feature>
<evidence type="ECO:0000256" key="8">
    <source>
        <dbReference type="ARBA" id="ARBA00023145"/>
    </source>
</evidence>
<sequence>MSMMWMGNRRQLGGGSTGMEFLKHYGYLAQDRGGHHDLRKSLRKAVSLYQEKNELMVTGKVNRQTWELMRQPRCGNPDIGQLLPQRMTSHPGARTKRNVHKKSVQVDPTNFKWTGKTVSWGLKRFISKISLYAQWQALRKAFDTWSKPSLLNLTYNPINADISVGFWSREHGDYSAFDGRGQLLAHAFPPGEQTLAGDIHFDADEPWSFGDHSEKTKDLLKVAVHEVGHAVGLSHSNNTKDVMEKSKFQMGTTFDNETCRDSTEKKIPSWCNMPFNDVMRGPYGYGYIFSRINVYRFDSKGKKLWRFSNFSLDPGYPLPLHTVPSEEPRAAINILDRKGRDNVYIFGTKLFWQWSPDKEDISSGYLHINKFWRGLPSVIDAAIYWSDDFLYFFRHNKYYKVSPHTHRLNPGYPMVKGPAWLQGDCGYAPNTFGTVGGAVRGRTLCVHHVADGGRAGPRCPHETLAKRRMRAARCACIPLSSDGGQHVASVPITFVRSCERKSLAFIARHDVDASLHESVRERKRETKRVMFITIIASSFPEMIHYEPVLSQCPDETEVTPVNRGDDVFQYNPSAMGSFPDLKRDVGMRVVAPDERLGFSTEVSRHRLHENEILHKLFRAITQNLSDLTEEKDNRFTALRGNNSEHKVNNRFRRRAQLFKPHLKQSEMGPPVFPEITSETGHSNDSRILQNKVSQLGFAISKEEEDLTFAFASPESQDKGLFENMEVTAKVLHQRVRSMPDSAADRRELSSEQPKDYLVRRSGERAAKRAHSLHLSATMELIRHVLGRMLNWDTKVHKRVSFVHPSMLIGELGFLQSTRNIDSDILGEGEGDH</sequence>
<dbReference type="GO" id="GO:0030198">
    <property type="term" value="P:extracellular matrix organization"/>
    <property type="evidence" value="ECO:0007669"/>
    <property type="project" value="TreeGrafter"/>
</dbReference>
<evidence type="ECO:0000256" key="3">
    <source>
        <dbReference type="ARBA" id="ARBA00022723"/>
    </source>
</evidence>
<feature type="binding site" evidence="10">
    <location>
        <position position="225"/>
    </location>
    <ligand>
        <name>Zn(2+)</name>
        <dbReference type="ChEBI" id="CHEBI:29105"/>
        <label>2</label>
        <note>catalytic</note>
    </ligand>
</feature>
<evidence type="ECO:0000256" key="7">
    <source>
        <dbReference type="ARBA" id="ARBA00023049"/>
    </source>
</evidence>
<dbReference type="PANTHER" id="PTHR10201">
    <property type="entry name" value="MATRIX METALLOPROTEINASE"/>
    <property type="match status" value="1"/>
</dbReference>
<dbReference type="SUPFAM" id="SSF50923">
    <property type="entry name" value="Hemopexin-like domain"/>
    <property type="match status" value="1"/>
</dbReference>
<dbReference type="CDD" id="cd04278">
    <property type="entry name" value="ZnMc_MMP"/>
    <property type="match status" value="1"/>
</dbReference>
<feature type="active site" evidence="9">
    <location>
        <position position="226"/>
    </location>
</feature>
<dbReference type="GO" id="GO:0008270">
    <property type="term" value="F:zinc ion binding"/>
    <property type="evidence" value="ECO:0007669"/>
    <property type="project" value="InterPro"/>
</dbReference>
<feature type="binding site" evidence="10">
    <location>
        <position position="200"/>
    </location>
    <ligand>
        <name>Zn(2+)</name>
        <dbReference type="ChEBI" id="CHEBI:29105"/>
        <label>1</label>
    </ligand>
</feature>
<feature type="binding site" evidence="10">
    <location>
        <position position="186"/>
    </location>
    <ligand>
        <name>Zn(2+)</name>
        <dbReference type="ChEBI" id="CHEBI:29105"/>
        <label>1</label>
    </ligand>
</feature>
<evidence type="ECO:0000256" key="1">
    <source>
        <dbReference type="ARBA" id="ARBA00010370"/>
    </source>
</evidence>
<keyword evidence="8" id="KW-0865">Zymogen</keyword>
<evidence type="ECO:0000256" key="10">
    <source>
        <dbReference type="PIRSR" id="PIRSR621190-2"/>
    </source>
</evidence>
<protein>
    <recommendedName>
        <fullName evidence="13">Peptidase metallopeptidase domain-containing protein</fullName>
    </recommendedName>
</protein>
<feature type="binding site" evidence="10">
    <location>
        <position position="205"/>
    </location>
    <ligand>
        <name>Ca(2+)</name>
        <dbReference type="ChEBI" id="CHEBI:29108"/>
        <label>3</label>
    </ligand>
</feature>
<dbReference type="InterPro" id="IPR036375">
    <property type="entry name" value="Hemopexin-like_dom_sf"/>
</dbReference>
<dbReference type="Pfam" id="PF00045">
    <property type="entry name" value="Hemopexin"/>
    <property type="match status" value="1"/>
</dbReference>
<evidence type="ECO:0000313" key="14">
    <source>
        <dbReference type="EMBL" id="PVD36925.1"/>
    </source>
</evidence>
<feature type="binding site" evidence="10">
    <location>
        <position position="173"/>
    </location>
    <ligand>
        <name>Zn(2+)</name>
        <dbReference type="ChEBI" id="CHEBI:29105"/>
        <label>1</label>
    </ligand>
</feature>
<evidence type="ECO:0000256" key="11">
    <source>
        <dbReference type="PIRSR" id="PIRSR621190-4"/>
    </source>
</evidence>
<evidence type="ECO:0000259" key="13">
    <source>
        <dbReference type="SMART" id="SM00235"/>
    </source>
</evidence>
<keyword evidence="4" id="KW-0732">Signal</keyword>
<comment type="cofactor">
    <cofactor evidence="10">
        <name>Zn(2+)</name>
        <dbReference type="ChEBI" id="CHEBI:29105"/>
    </cofactor>
    <text evidence="10">Binds 2 Zn(2+) ions per subunit.</text>
</comment>
<feature type="modified residue" description="Phosphotyrosine; by PKDCC" evidence="11">
    <location>
        <position position="365"/>
    </location>
</feature>
<proteinExistence type="inferred from homology"/>
<dbReference type="GO" id="GO:0004222">
    <property type="term" value="F:metalloendopeptidase activity"/>
    <property type="evidence" value="ECO:0007669"/>
    <property type="project" value="InterPro"/>
</dbReference>
<name>A0A2T7PU24_POMCA</name>
<feature type="binding site" evidence="10">
    <location>
        <position position="288"/>
    </location>
    <ligand>
        <name>Ca(2+)</name>
        <dbReference type="ChEBI" id="CHEBI:29108"/>
        <label>5</label>
    </ligand>
</feature>
<evidence type="ECO:0000256" key="4">
    <source>
        <dbReference type="ARBA" id="ARBA00022729"/>
    </source>
</evidence>
<keyword evidence="3 10" id="KW-0479">Metal-binding</keyword>
<accession>A0A2T7PU24</accession>
<evidence type="ECO:0000256" key="6">
    <source>
        <dbReference type="ARBA" id="ARBA00022833"/>
    </source>
</evidence>
<dbReference type="PROSITE" id="PS00546">
    <property type="entry name" value="CYSTEINE_SWITCH"/>
    <property type="match status" value="1"/>
</dbReference>
<dbReference type="InterPro" id="IPR021190">
    <property type="entry name" value="Pept_M10A"/>
</dbReference>
<dbReference type="SMART" id="SM00235">
    <property type="entry name" value="ZnMc"/>
    <property type="match status" value="1"/>
</dbReference>
<keyword evidence="7" id="KW-0482">Metalloprotease</keyword>
<comment type="caution">
    <text evidence="14">The sequence shown here is derived from an EMBL/GenBank/DDBJ whole genome shotgun (WGS) entry which is preliminary data.</text>
</comment>
<dbReference type="AlphaFoldDB" id="A0A2T7PU24"/>
<keyword evidence="15" id="KW-1185">Reference proteome</keyword>
<dbReference type="OrthoDB" id="406838at2759"/>
<dbReference type="SUPFAM" id="SSF47090">
    <property type="entry name" value="PGBD-like"/>
    <property type="match status" value="1"/>
</dbReference>
<dbReference type="GO" id="GO:0006508">
    <property type="term" value="P:proteolysis"/>
    <property type="evidence" value="ECO:0007669"/>
    <property type="project" value="UniProtKB-KW"/>
</dbReference>
<feature type="binding site" evidence="10">
    <location>
        <position position="183"/>
    </location>
    <ligand>
        <name>Ca(2+)</name>
        <dbReference type="ChEBI" id="CHEBI:29108"/>
        <label>3</label>
    </ligand>
</feature>
<dbReference type="InterPro" id="IPR001818">
    <property type="entry name" value="Pept_M10_metallopeptidase"/>
</dbReference>
<evidence type="ECO:0000313" key="15">
    <source>
        <dbReference type="Proteomes" id="UP000245119"/>
    </source>
</evidence>
<dbReference type="GO" id="GO:0031012">
    <property type="term" value="C:extracellular matrix"/>
    <property type="evidence" value="ECO:0007669"/>
    <property type="project" value="InterPro"/>
</dbReference>
<feature type="binding site" evidence="10">
    <location>
        <position position="178"/>
    </location>
    <ligand>
        <name>Ca(2+)</name>
        <dbReference type="ChEBI" id="CHEBI:29108"/>
        <label>3</label>
    </ligand>
</feature>
<evidence type="ECO:0000256" key="5">
    <source>
        <dbReference type="ARBA" id="ARBA00022801"/>
    </source>
</evidence>
<dbReference type="InterPro" id="IPR021158">
    <property type="entry name" value="Pept_M10A_Zn_BS"/>
</dbReference>
<feature type="binding site" evidence="10">
    <location>
        <position position="202"/>
    </location>
    <ligand>
        <name>Ca(2+)</name>
        <dbReference type="ChEBI" id="CHEBI:29108"/>
        <label>3</label>
    </ligand>
</feature>
<keyword evidence="5" id="KW-0378">Hydrolase</keyword>
<feature type="binding site" evidence="10">
    <location>
        <position position="229"/>
    </location>
    <ligand>
        <name>Zn(2+)</name>
        <dbReference type="ChEBI" id="CHEBI:29105"/>
        <label>2</label>
        <note>catalytic</note>
    </ligand>
</feature>
<dbReference type="Proteomes" id="UP000245119">
    <property type="component" value="Linkage Group LG2"/>
</dbReference>
<feature type="binding site" evidence="10">
    <location>
        <position position="243"/>
    </location>
    <ligand>
        <name>Zn(2+)</name>
        <dbReference type="ChEBI" id="CHEBI:29105"/>
        <label>2</label>
        <note>catalytic</note>
    </ligand>
</feature>
<dbReference type="InterPro" id="IPR036365">
    <property type="entry name" value="PGBD-like_sf"/>
</dbReference>
<dbReference type="SMART" id="SM00120">
    <property type="entry name" value="HX"/>
    <property type="match status" value="2"/>
</dbReference>
<dbReference type="InterPro" id="IPR018487">
    <property type="entry name" value="Hemopexin-like_repeat"/>
</dbReference>
<dbReference type="InterPro" id="IPR024079">
    <property type="entry name" value="MetalloPept_cat_dom_sf"/>
</dbReference>
<reference evidence="14 15" key="1">
    <citation type="submission" date="2018-04" db="EMBL/GenBank/DDBJ databases">
        <title>The genome of golden apple snail Pomacea canaliculata provides insight into stress tolerance and invasive adaptation.</title>
        <authorList>
            <person name="Liu C."/>
            <person name="Liu B."/>
            <person name="Ren Y."/>
            <person name="Zhang Y."/>
            <person name="Wang H."/>
            <person name="Li S."/>
            <person name="Jiang F."/>
            <person name="Yin L."/>
            <person name="Zhang G."/>
            <person name="Qian W."/>
            <person name="Fan W."/>
        </authorList>
    </citation>
    <scope>NUCLEOTIDE SEQUENCE [LARGE SCALE GENOMIC DNA]</scope>
    <source>
        <strain evidence="14">SZHN2017</strain>
        <tissue evidence="14">Muscle</tissue>
    </source>
</reference>
<comment type="cofactor">
    <cofactor evidence="10">
        <name>Ca(2+)</name>
        <dbReference type="ChEBI" id="CHEBI:29108"/>
    </cofactor>
    <text evidence="10">Can bind about 5 Ca(2+) ions per subunit.</text>
</comment>
<dbReference type="Gene3D" id="2.110.10.10">
    <property type="entry name" value="Hemopexin-like domain"/>
    <property type="match status" value="1"/>
</dbReference>
<keyword evidence="2" id="KW-0645">Protease</keyword>
<feature type="domain" description="Peptidase metallopeptidase" evidence="13">
    <location>
        <begin position="109"/>
        <end position="269"/>
    </location>
</feature>
<keyword evidence="6 10" id="KW-0862">Zinc</keyword>
<feature type="binding site" description="in inhibited form" evidence="10">
    <location>
        <position position="74"/>
    </location>
    <ligand>
        <name>Zn(2+)</name>
        <dbReference type="ChEBI" id="CHEBI:29105"/>
        <label>2</label>
        <note>catalytic</note>
    </ligand>
</feature>
<dbReference type="Gene3D" id="3.40.390.10">
    <property type="entry name" value="Collagenase (Catalytic Domain)"/>
    <property type="match status" value="1"/>
</dbReference>
<feature type="binding site" evidence="10">
    <location>
        <position position="198"/>
    </location>
    <ligand>
        <name>Ca(2+)</name>
        <dbReference type="ChEBI" id="CHEBI:29108"/>
        <label>2</label>
    </ligand>
</feature>
<feature type="binding site" evidence="10">
    <location>
        <position position="171"/>
    </location>
    <ligand>
        <name>Zn(2+)</name>
        <dbReference type="ChEBI" id="CHEBI:29105"/>
        <label>1</label>
    </ligand>
</feature>